<evidence type="ECO:0000313" key="1">
    <source>
        <dbReference type="EMBL" id="GGC71770.1"/>
    </source>
</evidence>
<evidence type="ECO:0000313" key="2">
    <source>
        <dbReference type="Proteomes" id="UP000651668"/>
    </source>
</evidence>
<dbReference type="EMBL" id="BMIL01000009">
    <property type="protein sequence ID" value="GGC71770.1"/>
    <property type="molecule type" value="Genomic_DNA"/>
</dbReference>
<dbReference type="InterPro" id="IPR014825">
    <property type="entry name" value="DNA_alkylation"/>
</dbReference>
<dbReference type="AlphaFoldDB" id="A0A916XHY5"/>
<dbReference type="PROSITE" id="PS51257">
    <property type="entry name" value="PROKAR_LIPOPROTEIN"/>
    <property type="match status" value="1"/>
</dbReference>
<dbReference type="SUPFAM" id="SSF48371">
    <property type="entry name" value="ARM repeat"/>
    <property type="match status" value="1"/>
</dbReference>
<reference evidence="1" key="1">
    <citation type="journal article" date="2014" name="Int. J. Syst. Evol. Microbiol.">
        <title>Complete genome sequence of Corynebacterium casei LMG S-19264T (=DSM 44701T), isolated from a smear-ripened cheese.</title>
        <authorList>
            <consortium name="US DOE Joint Genome Institute (JGI-PGF)"/>
            <person name="Walter F."/>
            <person name="Albersmeier A."/>
            <person name="Kalinowski J."/>
            <person name="Ruckert C."/>
        </authorList>
    </citation>
    <scope>NUCLEOTIDE SEQUENCE</scope>
    <source>
        <strain evidence="1">CGMCC 1.15343</strain>
    </source>
</reference>
<name>A0A916XHY5_9SPHI</name>
<comment type="caution">
    <text evidence="1">The sequence shown here is derived from an EMBL/GenBank/DDBJ whole genome shotgun (WGS) entry which is preliminary data.</text>
</comment>
<organism evidence="1 2">
    <name type="scientific">Pedobacter quisquiliarum</name>
    <dbReference type="NCBI Taxonomy" id="1834438"/>
    <lineage>
        <taxon>Bacteria</taxon>
        <taxon>Pseudomonadati</taxon>
        <taxon>Bacteroidota</taxon>
        <taxon>Sphingobacteriia</taxon>
        <taxon>Sphingobacteriales</taxon>
        <taxon>Sphingobacteriaceae</taxon>
        <taxon>Pedobacter</taxon>
    </lineage>
</organism>
<evidence type="ECO:0008006" key="3">
    <source>
        <dbReference type="Google" id="ProtNLM"/>
    </source>
</evidence>
<dbReference type="Gene3D" id="1.25.40.290">
    <property type="entry name" value="ARM repeat domains"/>
    <property type="match status" value="1"/>
</dbReference>
<dbReference type="InterPro" id="IPR016024">
    <property type="entry name" value="ARM-type_fold"/>
</dbReference>
<dbReference type="Pfam" id="PF08713">
    <property type="entry name" value="DNA_alkylation"/>
    <property type="match status" value="1"/>
</dbReference>
<dbReference type="RefSeq" id="WP_188627415.1">
    <property type="nucleotide sequence ID" value="NZ_BMIL01000009.1"/>
</dbReference>
<dbReference type="Proteomes" id="UP000651668">
    <property type="component" value="Unassembled WGS sequence"/>
</dbReference>
<reference evidence="1" key="2">
    <citation type="submission" date="2020-09" db="EMBL/GenBank/DDBJ databases">
        <authorList>
            <person name="Sun Q."/>
            <person name="Zhou Y."/>
        </authorList>
    </citation>
    <scope>NUCLEOTIDE SEQUENCE</scope>
    <source>
        <strain evidence="1">CGMCC 1.15343</strain>
    </source>
</reference>
<protein>
    <recommendedName>
        <fullName evidence="3">3-methyladenine DNA glycosylase AlkC</fullName>
    </recommendedName>
</protein>
<gene>
    <name evidence="1" type="ORF">GCM10011387_26630</name>
</gene>
<proteinExistence type="predicted"/>
<keyword evidence="2" id="KW-1185">Reference proteome</keyword>
<accession>A0A916XHY5</accession>
<sequence length="366" mass="41946">MSLLKDLYTPVFYNGIASCMQETLLGFDTQLFLEYIYVPAFETMELKARMKHTAMCMHQFMPASYSDAMVLLVALIERLKAHGFLQERLEMMFLPAYIETYGLKHPQASIESMEIVTQYVSCEFAIRPFLNAHFEQTLNAMQVWTQHEHARVRRLATEGCRPRLPWGLAVDRLKKDPSPILPILEALKADTDEAVRRSVANNLNDISKDHPDVVLAIVKAWSGNSRETDAIIKHGCRTLLKRGHTHVLEHYGLNAEKIILENFELLTPEVKIGGLLSFKFQVGNVGDKAKTIRLEYAIYYRKANGQLNRKVFKISERIYQAGQLENISRNQSFKLISTRKYYEGEHAIEVLINGSVMAEGNYMVRL</sequence>